<protein>
    <submittedName>
        <fullName evidence="2">Uncharacterized protein</fullName>
    </submittedName>
</protein>
<evidence type="ECO:0000313" key="2">
    <source>
        <dbReference type="EMBL" id="KAJ3833908.1"/>
    </source>
</evidence>
<dbReference type="AlphaFoldDB" id="A0AA38P0N3"/>
<name>A0AA38P0N3_9AGAR</name>
<feature type="non-terminal residue" evidence="2">
    <location>
        <position position="1"/>
    </location>
</feature>
<accession>A0AA38P0N3</accession>
<dbReference type="Proteomes" id="UP001163846">
    <property type="component" value="Unassembled WGS sequence"/>
</dbReference>
<feature type="region of interest" description="Disordered" evidence="1">
    <location>
        <begin position="43"/>
        <end position="62"/>
    </location>
</feature>
<sequence length="249" mass="29878">ILEDLLEARIQARKYYAERQRQQLYYEKNRAKKLQCQRERYAQMKQTETPAQKDARKAARRVSQEDYRHWNRDYLRAQQAERYRLKHARCMQGYVGISFVVMPSLDWPTTPLPPFQRPSHWPSFIDHDNIYLTGEAEKEAILSAFDIDENTREDVRALLVETYVAKRAEYRRRMEAIRPQYEMMFRNKLFLRCKAVSRVLKRPITDAVLNNIRLAAREKAELAIHHRLRREDSAAQMQYGCNKPWVDID</sequence>
<proteinExistence type="predicted"/>
<gene>
    <name evidence="2" type="ORF">F5878DRAFT_645557</name>
</gene>
<comment type="caution">
    <text evidence="2">The sequence shown here is derived from an EMBL/GenBank/DDBJ whole genome shotgun (WGS) entry which is preliminary data.</text>
</comment>
<evidence type="ECO:0000313" key="3">
    <source>
        <dbReference type="Proteomes" id="UP001163846"/>
    </source>
</evidence>
<organism evidence="2 3">
    <name type="scientific">Lentinula raphanica</name>
    <dbReference type="NCBI Taxonomy" id="153919"/>
    <lineage>
        <taxon>Eukaryota</taxon>
        <taxon>Fungi</taxon>
        <taxon>Dikarya</taxon>
        <taxon>Basidiomycota</taxon>
        <taxon>Agaricomycotina</taxon>
        <taxon>Agaricomycetes</taxon>
        <taxon>Agaricomycetidae</taxon>
        <taxon>Agaricales</taxon>
        <taxon>Marasmiineae</taxon>
        <taxon>Omphalotaceae</taxon>
        <taxon>Lentinula</taxon>
    </lineage>
</organism>
<evidence type="ECO:0000256" key="1">
    <source>
        <dbReference type="SAM" id="MobiDB-lite"/>
    </source>
</evidence>
<reference evidence="2" key="1">
    <citation type="submission" date="2022-08" db="EMBL/GenBank/DDBJ databases">
        <authorList>
            <consortium name="DOE Joint Genome Institute"/>
            <person name="Min B."/>
            <person name="Riley R."/>
            <person name="Sierra-Patev S."/>
            <person name="Naranjo-Ortiz M."/>
            <person name="Looney B."/>
            <person name="Konkel Z."/>
            <person name="Slot J.C."/>
            <person name="Sakamoto Y."/>
            <person name="Steenwyk J.L."/>
            <person name="Rokas A."/>
            <person name="Carro J."/>
            <person name="Camarero S."/>
            <person name="Ferreira P."/>
            <person name="Molpeceres G."/>
            <person name="Ruiz-Duenas F.J."/>
            <person name="Serrano A."/>
            <person name="Henrissat B."/>
            <person name="Drula E."/>
            <person name="Hughes K.W."/>
            <person name="Mata J.L."/>
            <person name="Ishikawa N.K."/>
            <person name="Vargas-Isla R."/>
            <person name="Ushijima S."/>
            <person name="Smith C.A."/>
            <person name="Ahrendt S."/>
            <person name="Andreopoulos W."/>
            <person name="He G."/>
            <person name="Labutti K."/>
            <person name="Lipzen A."/>
            <person name="Ng V."/>
            <person name="Sandor L."/>
            <person name="Barry K."/>
            <person name="Martinez A.T."/>
            <person name="Xiao Y."/>
            <person name="Gibbons J.G."/>
            <person name="Terashima K."/>
            <person name="Hibbett D.S."/>
            <person name="Grigoriev I.V."/>
        </authorList>
    </citation>
    <scope>NUCLEOTIDE SEQUENCE</scope>
    <source>
        <strain evidence="2">TFB9207</strain>
    </source>
</reference>
<feature type="compositionally biased region" description="Basic and acidic residues" evidence="1">
    <location>
        <begin position="51"/>
        <end position="62"/>
    </location>
</feature>
<dbReference type="EMBL" id="MU806612">
    <property type="protein sequence ID" value="KAJ3833908.1"/>
    <property type="molecule type" value="Genomic_DNA"/>
</dbReference>
<keyword evidence="3" id="KW-1185">Reference proteome</keyword>